<dbReference type="InterPro" id="IPR045860">
    <property type="entry name" value="Snake_toxin-like_sf"/>
</dbReference>
<proteinExistence type="predicted"/>
<evidence type="ECO:0000313" key="2">
    <source>
        <dbReference type="Proteomes" id="UP001328107"/>
    </source>
</evidence>
<sequence length="147" mass="15796">TVTSLNCYLGHGNGTSTDISAEIICPVYSKFCYIAEESNSRFHFKTCGNPDEDTFGSCQSAGCTKTDGFVNTTTCCCEGDLCNESIAAIESSFQTKPSIVSTEAASEATTPIVATVTPPLPLNCYVGTSMFILYYELPTHAKFFLTM</sequence>
<organism evidence="1 2">
    <name type="scientific">Pristionchus mayeri</name>
    <dbReference type="NCBI Taxonomy" id="1317129"/>
    <lineage>
        <taxon>Eukaryota</taxon>
        <taxon>Metazoa</taxon>
        <taxon>Ecdysozoa</taxon>
        <taxon>Nematoda</taxon>
        <taxon>Chromadorea</taxon>
        <taxon>Rhabditida</taxon>
        <taxon>Rhabditina</taxon>
        <taxon>Diplogasteromorpha</taxon>
        <taxon>Diplogasteroidea</taxon>
        <taxon>Neodiplogasteridae</taxon>
        <taxon>Pristionchus</taxon>
    </lineage>
</organism>
<dbReference type="PANTHER" id="PTHR34721:SF3">
    <property type="entry name" value="ACTIVIN_RECP DOMAIN-CONTAINING PROTEIN-RELATED"/>
    <property type="match status" value="1"/>
</dbReference>
<keyword evidence="2" id="KW-1185">Reference proteome</keyword>
<reference evidence="2" key="1">
    <citation type="submission" date="2022-10" db="EMBL/GenBank/DDBJ databases">
        <title>Genome assembly of Pristionchus species.</title>
        <authorList>
            <person name="Yoshida K."/>
            <person name="Sommer R.J."/>
        </authorList>
    </citation>
    <scope>NUCLEOTIDE SEQUENCE [LARGE SCALE GENOMIC DNA]</scope>
    <source>
        <strain evidence="2">RS5460</strain>
    </source>
</reference>
<name>A0AAN5CXN9_9BILA</name>
<comment type="caution">
    <text evidence="1">The sequence shown here is derived from an EMBL/GenBank/DDBJ whole genome shotgun (WGS) entry which is preliminary data.</text>
</comment>
<evidence type="ECO:0000313" key="1">
    <source>
        <dbReference type="EMBL" id="GMR51999.1"/>
    </source>
</evidence>
<dbReference type="AlphaFoldDB" id="A0AAN5CXN9"/>
<protein>
    <submittedName>
        <fullName evidence="1">Uncharacterized protein</fullName>
    </submittedName>
</protein>
<gene>
    <name evidence="1" type="ORF">PMAYCL1PPCAC_22194</name>
</gene>
<dbReference type="PANTHER" id="PTHR34721">
    <property type="entry name" value="PROTEIN CBG09734"/>
    <property type="match status" value="1"/>
</dbReference>
<feature type="non-terminal residue" evidence="1">
    <location>
        <position position="1"/>
    </location>
</feature>
<accession>A0AAN5CXN9</accession>
<dbReference type="Proteomes" id="UP001328107">
    <property type="component" value="Unassembled WGS sequence"/>
</dbReference>
<dbReference type="SUPFAM" id="SSF57302">
    <property type="entry name" value="Snake toxin-like"/>
    <property type="match status" value="1"/>
</dbReference>
<dbReference type="EMBL" id="BTRK01000005">
    <property type="protein sequence ID" value="GMR51999.1"/>
    <property type="molecule type" value="Genomic_DNA"/>
</dbReference>